<dbReference type="EMBL" id="MU273481">
    <property type="protein sequence ID" value="KAI0035683.1"/>
    <property type="molecule type" value="Genomic_DNA"/>
</dbReference>
<comment type="caution">
    <text evidence="1">The sequence shown here is derived from an EMBL/GenBank/DDBJ whole genome shotgun (WGS) entry which is preliminary data.</text>
</comment>
<dbReference type="Proteomes" id="UP000814128">
    <property type="component" value="Unassembled WGS sequence"/>
</dbReference>
<accession>A0ACB8QV50</accession>
<protein>
    <submittedName>
        <fullName evidence="1">Uncharacterized protein</fullName>
    </submittedName>
</protein>
<evidence type="ECO:0000313" key="1">
    <source>
        <dbReference type="EMBL" id="KAI0035683.1"/>
    </source>
</evidence>
<evidence type="ECO:0000313" key="2">
    <source>
        <dbReference type="Proteomes" id="UP000814128"/>
    </source>
</evidence>
<name>A0ACB8QV50_9AGAM</name>
<reference evidence="1" key="2">
    <citation type="journal article" date="2022" name="New Phytol.">
        <title>Evolutionary transition to the ectomycorrhizal habit in the genomes of a hyperdiverse lineage of mushroom-forming fungi.</title>
        <authorList>
            <person name="Looney B."/>
            <person name="Miyauchi S."/>
            <person name="Morin E."/>
            <person name="Drula E."/>
            <person name="Courty P.E."/>
            <person name="Kohler A."/>
            <person name="Kuo A."/>
            <person name="LaButti K."/>
            <person name="Pangilinan J."/>
            <person name="Lipzen A."/>
            <person name="Riley R."/>
            <person name="Andreopoulos W."/>
            <person name="He G."/>
            <person name="Johnson J."/>
            <person name="Nolan M."/>
            <person name="Tritt A."/>
            <person name="Barry K.W."/>
            <person name="Grigoriev I.V."/>
            <person name="Nagy L.G."/>
            <person name="Hibbett D."/>
            <person name="Henrissat B."/>
            <person name="Matheny P.B."/>
            <person name="Labbe J."/>
            <person name="Martin F.M."/>
        </authorList>
    </citation>
    <scope>NUCLEOTIDE SEQUENCE</scope>
    <source>
        <strain evidence="1">EC-137</strain>
    </source>
</reference>
<reference evidence="1" key="1">
    <citation type="submission" date="2021-02" db="EMBL/GenBank/DDBJ databases">
        <authorList>
            <consortium name="DOE Joint Genome Institute"/>
            <person name="Ahrendt S."/>
            <person name="Looney B.P."/>
            <person name="Miyauchi S."/>
            <person name="Morin E."/>
            <person name="Drula E."/>
            <person name="Courty P.E."/>
            <person name="Chicoki N."/>
            <person name="Fauchery L."/>
            <person name="Kohler A."/>
            <person name="Kuo A."/>
            <person name="Labutti K."/>
            <person name="Pangilinan J."/>
            <person name="Lipzen A."/>
            <person name="Riley R."/>
            <person name="Andreopoulos W."/>
            <person name="He G."/>
            <person name="Johnson J."/>
            <person name="Barry K.W."/>
            <person name="Grigoriev I.V."/>
            <person name="Nagy L."/>
            <person name="Hibbett D."/>
            <person name="Henrissat B."/>
            <person name="Matheny P.B."/>
            <person name="Labbe J."/>
            <person name="Martin F."/>
        </authorList>
    </citation>
    <scope>NUCLEOTIDE SEQUENCE</scope>
    <source>
        <strain evidence="1">EC-137</strain>
    </source>
</reference>
<gene>
    <name evidence="1" type="ORF">K488DRAFT_82868</name>
</gene>
<keyword evidence="2" id="KW-1185">Reference proteome</keyword>
<organism evidence="1 2">
    <name type="scientific">Vararia minispora EC-137</name>
    <dbReference type="NCBI Taxonomy" id="1314806"/>
    <lineage>
        <taxon>Eukaryota</taxon>
        <taxon>Fungi</taxon>
        <taxon>Dikarya</taxon>
        <taxon>Basidiomycota</taxon>
        <taxon>Agaricomycotina</taxon>
        <taxon>Agaricomycetes</taxon>
        <taxon>Russulales</taxon>
        <taxon>Lachnocladiaceae</taxon>
        <taxon>Vararia</taxon>
    </lineage>
</organism>
<proteinExistence type="predicted"/>
<sequence>MPALATLPPSLRPAVPRRDTEAILSYYQSDLPGKHYHPHDDRDREDDKRDDGDDDDGPSQRFNAPLSRRKTSSSTASSSSVYSTPTTPPAYDATSSPFSPDLQTSSLPIAHRRRPSNQSTSDPDRRMAIVQTDTARFMPLSLDAAIHPALDAPNKPSDKRNGGVPDVAATTIANGSRSQASSATNPPYPRSHHPSSAPPHPRDLPTQLSEPRLPPRSSLSPHGRVMSDIVTPDSVRHRASSKNVRANHATDAGRQTLLDTSTPSSSRSGSRPRTPEDDASGMSTAGRVSHSHSASLPASDASVSNDRSQLPSYLRYEPGLHSTAGPLPPPPRATFSVDATSPPPPRPPRLRSPSPMVRQGVETTTPTSISGVLSPQASSSSLKRLSSEQGDKALSSVAEGTVSEFFPEDHAEQSPHHVREGAFMPSRIVNPPQQLSPHKETIRLVSSDMTPPPDAATDGLLPPALDGLPLSSPNALPIPPSRPDLQSNVSWVSVQIPSDPPSEYPSSDPESLSFKDTSPIPPSPLPSVQPPTPSEDIHSLEVESSGIRSRKEGSVPSYPTHSSAGVLTDDKRNSSLPRTPSYASSSTRWSRTPSPAPAPRPPRQKIRSRWPDAMWCRDIYSQRTSLERATSYAHKINELAMYDCGLADWVAAMRAGSRGLSSRSLPNASSRAISMQPRQVSRSSISSEATFPLRPDAYVATDLTVRPSDVEAPTSPPTALPYPALVGSPLTTTSPSNRLSFTAAQHAARSLPGGGKLAPGAGFFSSIGRNYSLKKDGRVAPTNRLVKPHHASSQSPGLKSSSPLSAQPPPTRPQIMSTPTVPGGPRAAPGRMARSQTLMLPPSPSTGPGSDVSPPAHSPSTSLGPQPRRRSNTLKRPSLFGSGGPRAQMVAQDSALAADFQVQVDKLTELVPHADRDVLASYLRRAGQDILAIGQYLEDEKNGTLRRD</sequence>